<organism evidence="3 4">
    <name type="scientific">Labrus bergylta</name>
    <name type="common">ballan wrasse</name>
    <dbReference type="NCBI Taxonomy" id="56723"/>
    <lineage>
        <taxon>Eukaryota</taxon>
        <taxon>Metazoa</taxon>
        <taxon>Chordata</taxon>
        <taxon>Craniata</taxon>
        <taxon>Vertebrata</taxon>
        <taxon>Euteleostomi</taxon>
        <taxon>Actinopterygii</taxon>
        <taxon>Neopterygii</taxon>
        <taxon>Teleostei</taxon>
        <taxon>Neoteleostei</taxon>
        <taxon>Acanthomorphata</taxon>
        <taxon>Eupercaria</taxon>
        <taxon>Labriformes</taxon>
        <taxon>Labridae</taxon>
        <taxon>Labrus</taxon>
    </lineage>
</organism>
<accession>A0A3Q3GFI3</accession>
<evidence type="ECO:0000313" key="3">
    <source>
        <dbReference type="Ensembl" id="ENSLBEP00000030364.1"/>
    </source>
</evidence>
<reference evidence="3" key="2">
    <citation type="submission" date="2025-09" db="UniProtKB">
        <authorList>
            <consortium name="Ensembl"/>
        </authorList>
    </citation>
    <scope>IDENTIFICATION</scope>
</reference>
<keyword evidence="1" id="KW-0343">GTPase activation</keyword>
<dbReference type="GO" id="GO:0005794">
    <property type="term" value="C:Golgi apparatus"/>
    <property type="evidence" value="ECO:0007669"/>
    <property type="project" value="TreeGrafter"/>
</dbReference>
<sequence>MFVVMLATYLSRFSAIADNKINCGPVLTWMEIDNKGNHLLVSEEASINVPAIAAAHVTKRYTAQATDDVINVFVSPLLLSTLQVGFFPCDCVELINDKIPPSVQSSVPKPGTLRRLSVSRLMIYSILALVCKKHGKLVTFLRTFMKSRPPPQKLRQRGILRERVFGCDLGEHLHNSGHEVPQVVKSCADFIEKHGVVDGIYRLSGISSNIQKLRHEFDSEQIPDLTRDVYRQDIHSVGSLCKLYFRELPNPLLTYQLYDRFSDAVSAATDEERLVKIHNVIQQLPPPHYRSGLKLTVAPRWSKGGLCDF</sequence>
<evidence type="ECO:0000259" key="2">
    <source>
        <dbReference type="PROSITE" id="PS50238"/>
    </source>
</evidence>
<dbReference type="SUPFAM" id="SSF48350">
    <property type="entry name" value="GTPase activation domain, GAP"/>
    <property type="match status" value="1"/>
</dbReference>
<dbReference type="GeneTree" id="ENSGT00940000154313"/>
<dbReference type="Proteomes" id="UP000261660">
    <property type="component" value="Unplaced"/>
</dbReference>
<dbReference type="Pfam" id="PF00620">
    <property type="entry name" value="RhoGAP"/>
    <property type="match status" value="1"/>
</dbReference>
<dbReference type="Ensembl" id="ENSLBET00000031772.1">
    <property type="protein sequence ID" value="ENSLBEP00000030364.1"/>
    <property type="gene ID" value="ENSLBEG00000022931.1"/>
</dbReference>
<dbReference type="InterPro" id="IPR008936">
    <property type="entry name" value="Rho_GTPase_activation_prot"/>
</dbReference>
<dbReference type="GO" id="GO:0001650">
    <property type="term" value="C:fibrillar center"/>
    <property type="evidence" value="ECO:0007669"/>
    <property type="project" value="TreeGrafter"/>
</dbReference>
<dbReference type="PANTHER" id="PTHR15729">
    <property type="entry name" value="CDC42 GTPASE-ACTIVATING PROTEIN"/>
    <property type="match status" value="1"/>
</dbReference>
<dbReference type="SMART" id="SM00324">
    <property type="entry name" value="RhoGAP"/>
    <property type="match status" value="1"/>
</dbReference>
<protein>
    <recommendedName>
        <fullName evidence="2">Rho-GAP domain-containing protein</fullName>
    </recommendedName>
</protein>
<dbReference type="GO" id="GO:0015629">
    <property type="term" value="C:actin cytoskeleton"/>
    <property type="evidence" value="ECO:0007669"/>
    <property type="project" value="TreeGrafter"/>
</dbReference>
<dbReference type="GO" id="GO:0005654">
    <property type="term" value="C:nucleoplasm"/>
    <property type="evidence" value="ECO:0007669"/>
    <property type="project" value="TreeGrafter"/>
</dbReference>
<dbReference type="InterPro" id="IPR051576">
    <property type="entry name" value="PX-Rho_GAP"/>
</dbReference>
<dbReference type="GO" id="GO:0005096">
    <property type="term" value="F:GTPase activator activity"/>
    <property type="evidence" value="ECO:0007669"/>
    <property type="project" value="UniProtKB-KW"/>
</dbReference>
<keyword evidence="4" id="KW-1185">Reference proteome</keyword>
<reference evidence="3" key="1">
    <citation type="submission" date="2025-08" db="UniProtKB">
        <authorList>
            <consortium name="Ensembl"/>
        </authorList>
    </citation>
    <scope>IDENTIFICATION</scope>
</reference>
<dbReference type="STRING" id="56723.ENSLBEP00000030364"/>
<feature type="domain" description="Rho-GAP" evidence="2">
    <location>
        <begin position="167"/>
        <end position="309"/>
    </location>
</feature>
<name>A0A3Q3GFI3_9LABR</name>
<dbReference type="PROSITE" id="PS50238">
    <property type="entry name" value="RHOGAP"/>
    <property type="match status" value="1"/>
</dbReference>
<dbReference type="InterPro" id="IPR000198">
    <property type="entry name" value="RhoGAP_dom"/>
</dbReference>
<dbReference type="GO" id="GO:0005938">
    <property type="term" value="C:cell cortex"/>
    <property type="evidence" value="ECO:0007669"/>
    <property type="project" value="TreeGrafter"/>
</dbReference>
<dbReference type="PANTHER" id="PTHR15729:SF13">
    <property type="entry name" value="RHO GTPASE-ACTIVATING PROTEIN 32"/>
    <property type="match status" value="1"/>
</dbReference>
<dbReference type="InParanoid" id="A0A3Q3GFI3"/>
<dbReference type="GO" id="GO:0007264">
    <property type="term" value="P:small GTPase-mediated signal transduction"/>
    <property type="evidence" value="ECO:0007669"/>
    <property type="project" value="TreeGrafter"/>
</dbReference>
<dbReference type="AlphaFoldDB" id="A0A3Q3GFI3"/>
<dbReference type="Gene3D" id="1.10.555.10">
    <property type="entry name" value="Rho GTPase activation protein"/>
    <property type="match status" value="1"/>
</dbReference>
<evidence type="ECO:0000313" key="4">
    <source>
        <dbReference type="Proteomes" id="UP000261660"/>
    </source>
</evidence>
<proteinExistence type="predicted"/>
<evidence type="ECO:0000256" key="1">
    <source>
        <dbReference type="ARBA" id="ARBA00022468"/>
    </source>
</evidence>
<dbReference type="FunFam" id="1.10.555.10:FF:000085">
    <property type="entry name" value="Rho GTPase-activating protein-like protein"/>
    <property type="match status" value="1"/>
</dbReference>